<evidence type="ECO:0000313" key="2">
    <source>
        <dbReference type="EMBL" id="EEF22372.1"/>
    </source>
</evidence>
<dbReference type="Gene3D" id="3.40.50.1170">
    <property type="entry name" value="L-asparaginase, N-terminal domain"/>
    <property type="match status" value="1"/>
</dbReference>
<dbReference type="PIRSF" id="PIRSF500176">
    <property type="entry name" value="L_ASNase"/>
    <property type="match status" value="1"/>
</dbReference>
<keyword evidence="2" id="KW-0378">Hydrolase</keyword>
<dbReference type="InParanoid" id="B9TP42"/>
<dbReference type="GO" id="GO:0004067">
    <property type="term" value="F:asparaginase activity"/>
    <property type="evidence" value="ECO:0007669"/>
    <property type="project" value="UniProtKB-UniRule"/>
</dbReference>
<evidence type="ECO:0000259" key="1">
    <source>
        <dbReference type="Pfam" id="PF00710"/>
    </source>
</evidence>
<reference evidence="3" key="1">
    <citation type="journal article" date="2010" name="Nat. Biotechnol.">
        <title>Draft genome sequence of the oilseed species Ricinus communis.</title>
        <authorList>
            <person name="Chan A.P."/>
            <person name="Crabtree J."/>
            <person name="Zhao Q."/>
            <person name="Lorenzi H."/>
            <person name="Orvis J."/>
            <person name="Puiu D."/>
            <person name="Melake-Berhan A."/>
            <person name="Jones K.M."/>
            <person name="Redman J."/>
            <person name="Chen G."/>
            <person name="Cahoon E.B."/>
            <person name="Gedil M."/>
            <person name="Stanke M."/>
            <person name="Haas B.J."/>
            <person name="Wortman J.R."/>
            <person name="Fraser-Liggett C.M."/>
            <person name="Ravel J."/>
            <person name="Rabinowicz P.D."/>
        </authorList>
    </citation>
    <scope>NUCLEOTIDE SEQUENCE [LARGE SCALE GENOMIC DNA]</scope>
    <source>
        <strain evidence="3">cv. Hale</strain>
    </source>
</reference>
<name>B9TP42_RICCO</name>
<keyword evidence="3" id="KW-1185">Reference proteome</keyword>
<accession>B9TP42</accession>
<dbReference type="EC" id="3.5.1.1" evidence="2"/>
<organism evidence="2 3">
    <name type="scientific">Ricinus communis</name>
    <name type="common">Castor bean</name>
    <dbReference type="NCBI Taxonomy" id="3988"/>
    <lineage>
        <taxon>Eukaryota</taxon>
        <taxon>Viridiplantae</taxon>
        <taxon>Streptophyta</taxon>
        <taxon>Embryophyta</taxon>
        <taxon>Tracheophyta</taxon>
        <taxon>Spermatophyta</taxon>
        <taxon>Magnoliopsida</taxon>
        <taxon>eudicotyledons</taxon>
        <taxon>Gunneridae</taxon>
        <taxon>Pentapetalae</taxon>
        <taxon>rosids</taxon>
        <taxon>fabids</taxon>
        <taxon>Malpighiales</taxon>
        <taxon>Euphorbiaceae</taxon>
        <taxon>Acalyphoideae</taxon>
        <taxon>Acalypheae</taxon>
        <taxon>Ricinus</taxon>
    </lineage>
</organism>
<evidence type="ECO:0000313" key="3">
    <source>
        <dbReference type="Proteomes" id="UP000008311"/>
    </source>
</evidence>
<dbReference type="PROSITE" id="PS51732">
    <property type="entry name" value="ASN_GLN_ASE_3"/>
    <property type="match status" value="1"/>
</dbReference>
<dbReference type="eggNOG" id="ENOG502S4VT">
    <property type="taxonomic scope" value="Eukaryota"/>
</dbReference>
<dbReference type="InterPro" id="IPR036152">
    <property type="entry name" value="Asp/glu_Ase-like_sf"/>
</dbReference>
<dbReference type="Proteomes" id="UP000008311">
    <property type="component" value="Unassembled WGS sequence"/>
</dbReference>
<proteinExistence type="predicted"/>
<dbReference type="Pfam" id="PF00710">
    <property type="entry name" value="Asparaginase"/>
    <property type="match status" value="1"/>
</dbReference>
<dbReference type="PANTHER" id="PTHR11707:SF28">
    <property type="entry name" value="60 KDA LYSOPHOSPHOLIPASE"/>
    <property type="match status" value="1"/>
</dbReference>
<protein>
    <submittedName>
        <fullName evidence="2">L-asparaginase, putative</fullName>
        <ecNumber evidence="2">3.5.1.1</ecNumber>
    </submittedName>
</protein>
<feature type="domain" description="L-asparaginase N-terminal" evidence="1">
    <location>
        <begin position="100"/>
        <end position="252"/>
    </location>
</feature>
<sequence>MLHLVGRQVQVERARLVTEARGNPACQQVDVGDDTIAAMAMKDDGSRCDGFHWEDGLGPKRSQDTHPIRTILAQTHMDTLRFAAIITHLFLQRFQIIMTLRIIATGGTFDKHYNELNGVLGFAESHLPEVIARSRMTIPVELQVVSMLDSLDMQDTDRQNVLAACQAATEKQIVIVHGTDTMRETAEVLGAATSDKTIVFTGAMIPYEIANSDALFNFGFACAAAQMLPPGVYVAMNGKVFTWDNVTKNRAAGVFQAL</sequence>
<gene>
    <name evidence="2" type="ORF">RCOM_2021760</name>
</gene>
<dbReference type="InterPro" id="IPR037152">
    <property type="entry name" value="L-asparaginase_N_sf"/>
</dbReference>
<dbReference type="InterPro" id="IPR006034">
    <property type="entry name" value="Asparaginase/glutaminase-like"/>
</dbReference>
<dbReference type="PRINTS" id="PR00139">
    <property type="entry name" value="ASNGLNASE"/>
</dbReference>
<dbReference type="SUPFAM" id="SSF53774">
    <property type="entry name" value="Glutaminase/Asparaginase"/>
    <property type="match status" value="1"/>
</dbReference>
<dbReference type="PANTHER" id="PTHR11707">
    <property type="entry name" value="L-ASPARAGINASE"/>
    <property type="match status" value="1"/>
</dbReference>
<dbReference type="PIRSF" id="PIRSF001220">
    <property type="entry name" value="L-ASNase_gatD"/>
    <property type="match status" value="1"/>
</dbReference>
<dbReference type="InterPro" id="IPR027474">
    <property type="entry name" value="L-asparaginase_N"/>
</dbReference>
<dbReference type="EMBL" id="EQ994516">
    <property type="protein sequence ID" value="EEF22372.1"/>
    <property type="molecule type" value="Genomic_DNA"/>
</dbReference>
<dbReference type="STRING" id="3988.B9TP42"/>
<dbReference type="AlphaFoldDB" id="B9TP42"/>